<dbReference type="Proteomes" id="UP000520767">
    <property type="component" value="Unassembled WGS sequence"/>
</dbReference>
<keyword evidence="1" id="KW-0677">Repeat</keyword>
<evidence type="ECO:0000256" key="2">
    <source>
        <dbReference type="SAM" id="Phobius"/>
    </source>
</evidence>
<keyword evidence="2" id="KW-1133">Transmembrane helix</keyword>
<dbReference type="EMBL" id="JACHJQ010000013">
    <property type="protein sequence ID" value="MBB4912427.1"/>
    <property type="molecule type" value="Genomic_DNA"/>
</dbReference>
<dbReference type="RefSeq" id="WP_184816415.1">
    <property type="nucleotide sequence ID" value="NZ_JACHJQ010000013.1"/>
</dbReference>
<name>A0A7W7QF49_9PSEU</name>
<organism evidence="3 4">
    <name type="scientific">Actinophytocola algeriensis</name>
    <dbReference type="NCBI Taxonomy" id="1768010"/>
    <lineage>
        <taxon>Bacteria</taxon>
        <taxon>Bacillati</taxon>
        <taxon>Actinomycetota</taxon>
        <taxon>Actinomycetes</taxon>
        <taxon>Pseudonocardiales</taxon>
        <taxon>Pseudonocardiaceae</taxon>
    </lineage>
</organism>
<evidence type="ECO:0000256" key="1">
    <source>
        <dbReference type="ARBA" id="ARBA00022737"/>
    </source>
</evidence>
<feature type="transmembrane region" description="Helical" evidence="2">
    <location>
        <begin position="6"/>
        <end position="26"/>
    </location>
</feature>
<proteinExistence type="predicted"/>
<dbReference type="PANTHER" id="PTHR47485">
    <property type="entry name" value="THYLAKOID LUMENAL 17.4 KDA PROTEIN, CHLOROPLASTIC"/>
    <property type="match status" value="1"/>
</dbReference>
<dbReference type="InterPro" id="IPR001646">
    <property type="entry name" value="5peptide_repeat"/>
</dbReference>
<gene>
    <name evidence="3" type="ORF">FHR82_008698</name>
</gene>
<dbReference type="PANTHER" id="PTHR47485:SF1">
    <property type="entry name" value="THYLAKOID LUMENAL 17.4 KDA PROTEIN, CHLOROPLASTIC"/>
    <property type="match status" value="1"/>
</dbReference>
<keyword evidence="2" id="KW-0812">Transmembrane</keyword>
<dbReference type="Gene3D" id="2.160.20.80">
    <property type="entry name" value="E3 ubiquitin-protein ligase SopA"/>
    <property type="match status" value="1"/>
</dbReference>
<dbReference type="SUPFAM" id="SSF141571">
    <property type="entry name" value="Pentapeptide repeat-like"/>
    <property type="match status" value="1"/>
</dbReference>
<comment type="caution">
    <text evidence="3">The sequence shown here is derived from an EMBL/GenBank/DDBJ whole genome shotgun (WGS) entry which is preliminary data.</text>
</comment>
<keyword evidence="2" id="KW-0472">Membrane</keyword>
<keyword evidence="4" id="KW-1185">Reference proteome</keyword>
<sequence>MGDWLAPVAGGLVAGVAVAVLAYLCRDGTRTWTGGGRLAVLLVVAIVLGAATPVLLRPPEDTRPVTSAGDDTLTRTVARLKSADLDERLAALAVLDRLAQQYVGKVPAIFAALAEFVRRQAPEAGDQRCAGSVPAADVGAALATLRARPYDHDVTAAVDLHGTCLAGADLRGLRLPGGTLADADLSGASLRSADLTRADLARANLAGASLAGSDLIDTRFADTRFAETELSHARFSDDTLWPSQHEDAVMAASSFATTTFVIGELVLSDPR</sequence>
<dbReference type="AlphaFoldDB" id="A0A7W7QF49"/>
<dbReference type="Pfam" id="PF00805">
    <property type="entry name" value="Pentapeptide"/>
    <property type="match status" value="1"/>
</dbReference>
<protein>
    <submittedName>
        <fullName evidence="3">Uncharacterized protein YjbI with pentapeptide repeats</fullName>
    </submittedName>
</protein>
<feature type="transmembrane region" description="Helical" evidence="2">
    <location>
        <begin position="38"/>
        <end position="56"/>
    </location>
</feature>
<reference evidence="3 4" key="1">
    <citation type="submission" date="2020-08" db="EMBL/GenBank/DDBJ databases">
        <title>Genomic Encyclopedia of Type Strains, Phase III (KMG-III): the genomes of soil and plant-associated and newly described type strains.</title>
        <authorList>
            <person name="Whitman W."/>
        </authorList>
    </citation>
    <scope>NUCLEOTIDE SEQUENCE [LARGE SCALE GENOMIC DNA]</scope>
    <source>
        <strain evidence="3 4">CECT 8960</strain>
    </source>
</reference>
<evidence type="ECO:0000313" key="4">
    <source>
        <dbReference type="Proteomes" id="UP000520767"/>
    </source>
</evidence>
<evidence type="ECO:0000313" key="3">
    <source>
        <dbReference type="EMBL" id="MBB4912427.1"/>
    </source>
</evidence>
<accession>A0A7W7QF49</accession>